<dbReference type="KEGG" id="mela:C6568_09225"/>
<evidence type="ECO:0000256" key="12">
    <source>
        <dbReference type="PIRNR" id="PIRNR015601"/>
    </source>
</evidence>
<evidence type="ECO:0000256" key="3">
    <source>
        <dbReference type="ARBA" id="ARBA00012328"/>
    </source>
</evidence>
<dbReference type="Gene3D" id="3.40.1280.10">
    <property type="match status" value="1"/>
</dbReference>
<dbReference type="GO" id="GO:0005737">
    <property type="term" value="C:cytoplasm"/>
    <property type="evidence" value="ECO:0007669"/>
    <property type="project" value="UniProtKB-SubCell"/>
</dbReference>
<dbReference type="RefSeq" id="WP_106683857.1">
    <property type="nucleotide sequence ID" value="NZ_CP027667.1"/>
</dbReference>
<protein>
    <recommendedName>
        <fullName evidence="4 12">Ribosomal RNA small subunit methyltransferase E</fullName>
        <ecNumber evidence="3 12">2.1.1.193</ecNumber>
    </recommendedName>
</protein>
<dbReference type="OrthoDB" id="9815641at2"/>
<dbReference type="CDD" id="cd18084">
    <property type="entry name" value="RsmE-like"/>
    <property type="match status" value="1"/>
</dbReference>
<organism evidence="15 16">
    <name type="scientific">Melaminivora suipulveris</name>
    <dbReference type="NCBI Taxonomy" id="2109913"/>
    <lineage>
        <taxon>Bacteria</taxon>
        <taxon>Pseudomonadati</taxon>
        <taxon>Pseudomonadota</taxon>
        <taxon>Betaproteobacteria</taxon>
        <taxon>Burkholderiales</taxon>
        <taxon>Comamonadaceae</taxon>
        <taxon>Melaminivora</taxon>
    </lineage>
</organism>
<comment type="function">
    <text evidence="10 12">Specifically methylates the N3 position of the uracil ring of uridine 1498 (m3U1498) in 16S rRNA. Acts on the fully assembled 30S ribosomal subunit.</text>
</comment>
<dbReference type="PIRSF" id="PIRSF015601">
    <property type="entry name" value="MTase_slr0722"/>
    <property type="match status" value="1"/>
</dbReference>
<evidence type="ECO:0000256" key="1">
    <source>
        <dbReference type="ARBA" id="ARBA00004496"/>
    </source>
</evidence>
<comment type="similarity">
    <text evidence="2 12">Belongs to the RNA methyltransferase RsmE family.</text>
</comment>
<sequence>MPRFHCPLPLSAGARIDLPPTAARHVQVLRLQPGDAITLFDGSGGEWAASVARMGRADVAVDVLEHQAIEREAARAVHLVVGMPANERMDWLVEKATELGAASIQPVAAARSVLKLSGERAERRQAHWQAIAAGACEQCGRNRVPPVAAPLPLAEWLRRAPASGTRLMLSLRTGSQAVAQAAGGADEVWVLHGPEGGLTGQEEDAALAHGFTPASLGPRVLRAETASVAALALLTLGG</sequence>
<dbReference type="SUPFAM" id="SSF88697">
    <property type="entry name" value="PUA domain-like"/>
    <property type="match status" value="1"/>
</dbReference>
<keyword evidence="7 12" id="KW-0489">Methyltransferase</keyword>
<evidence type="ECO:0000256" key="4">
    <source>
        <dbReference type="ARBA" id="ARBA00013673"/>
    </source>
</evidence>
<evidence type="ECO:0000313" key="15">
    <source>
        <dbReference type="EMBL" id="AVO49424.1"/>
    </source>
</evidence>
<evidence type="ECO:0000256" key="6">
    <source>
        <dbReference type="ARBA" id="ARBA00022552"/>
    </source>
</evidence>
<keyword evidence="5 12" id="KW-0963">Cytoplasm</keyword>
<dbReference type="InterPro" id="IPR015947">
    <property type="entry name" value="PUA-like_sf"/>
</dbReference>
<dbReference type="SUPFAM" id="SSF75217">
    <property type="entry name" value="alpha/beta knot"/>
    <property type="match status" value="1"/>
</dbReference>
<feature type="domain" description="Ribosomal RNA small subunit methyltransferase E methyltransferase" evidence="13">
    <location>
        <begin position="74"/>
        <end position="234"/>
    </location>
</feature>
<evidence type="ECO:0000256" key="2">
    <source>
        <dbReference type="ARBA" id="ARBA00005528"/>
    </source>
</evidence>
<comment type="subcellular location">
    <subcellularLocation>
        <location evidence="1 12">Cytoplasm</location>
    </subcellularLocation>
</comment>
<dbReference type="Pfam" id="PF20260">
    <property type="entry name" value="PUA_4"/>
    <property type="match status" value="1"/>
</dbReference>
<keyword evidence="8 12" id="KW-0808">Transferase</keyword>
<evidence type="ECO:0000256" key="11">
    <source>
        <dbReference type="ARBA" id="ARBA00047944"/>
    </source>
</evidence>
<dbReference type="EC" id="2.1.1.193" evidence="3 12"/>
<dbReference type="InterPro" id="IPR006700">
    <property type="entry name" value="RsmE"/>
</dbReference>
<dbReference type="NCBIfam" id="NF008692">
    <property type="entry name" value="PRK11713.1-5"/>
    <property type="match status" value="1"/>
</dbReference>
<evidence type="ECO:0000256" key="7">
    <source>
        <dbReference type="ARBA" id="ARBA00022603"/>
    </source>
</evidence>
<dbReference type="InterPro" id="IPR046886">
    <property type="entry name" value="RsmE_MTase_dom"/>
</dbReference>
<dbReference type="InterPro" id="IPR029026">
    <property type="entry name" value="tRNA_m1G_MTases_N"/>
</dbReference>
<dbReference type="InterPro" id="IPR029028">
    <property type="entry name" value="Alpha/beta_knot_MTases"/>
</dbReference>
<dbReference type="Gene3D" id="2.40.240.20">
    <property type="entry name" value="Hypothetical PUA domain-like, domain 1"/>
    <property type="match status" value="1"/>
</dbReference>
<comment type="catalytic activity">
    <reaction evidence="11 12">
        <text>uridine(1498) in 16S rRNA + S-adenosyl-L-methionine = N(3)-methyluridine(1498) in 16S rRNA + S-adenosyl-L-homocysteine + H(+)</text>
        <dbReference type="Rhea" id="RHEA:42920"/>
        <dbReference type="Rhea" id="RHEA-COMP:10283"/>
        <dbReference type="Rhea" id="RHEA-COMP:10284"/>
        <dbReference type="ChEBI" id="CHEBI:15378"/>
        <dbReference type="ChEBI" id="CHEBI:57856"/>
        <dbReference type="ChEBI" id="CHEBI:59789"/>
        <dbReference type="ChEBI" id="CHEBI:65315"/>
        <dbReference type="ChEBI" id="CHEBI:74502"/>
        <dbReference type="EC" id="2.1.1.193"/>
    </reaction>
</comment>
<dbReference type="AlphaFoldDB" id="A0A2R3QCK5"/>
<dbReference type="PANTHER" id="PTHR30027">
    <property type="entry name" value="RIBOSOMAL RNA SMALL SUBUNIT METHYLTRANSFERASE E"/>
    <property type="match status" value="1"/>
</dbReference>
<feature type="domain" description="Ribosomal RNA small subunit methyltransferase E PUA-like" evidence="14">
    <location>
        <begin position="22"/>
        <end position="56"/>
    </location>
</feature>
<dbReference type="Proteomes" id="UP000237925">
    <property type="component" value="Chromosome"/>
</dbReference>
<evidence type="ECO:0000313" key="16">
    <source>
        <dbReference type="Proteomes" id="UP000237925"/>
    </source>
</evidence>
<keyword evidence="9 12" id="KW-0949">S-adenosyl-L-methionine</keyword>
<gene>
    <name evidence="15" type="ORF">C6568_09225</name>
</gene>
<evidence type="ECO:0000256" key="9">
    <source>
        <dbReference type="ARBA" id="ARBA00022691"/>
    </source>
</evidence>
<evidence type="ECO:0000256" key="10">
    <source>
        <dbReference type="ARBA" id="ARBA00025699"/>
    </source>
</evidence>
<reference evidence="15 16" key="1">
    <citation type="submission" date="2018-03" db="EMBL/GenBank/DDBJ databases">
        <title>Genome sequencing of Melaminivora sp.</title>
        <authorList>
            <person name="Kim S.-J."/>
            <person name="Heo J."/>
            <person name="Ahn J.-H."/>
            <person name="Kwon S.-W."/>
        </authorList>
    </citation>
    <scope>NUCLEOTIDE SEQUENCE [LARGE SCALE GENOMIC DNA]</scope>
    <source>
        <strain evidence="15 16">SC2-9</strain>
    </source>
</reference>
<dbReference type="EMBL" id="CP027667">
    <property type="protein sequence ID" value="AVO49424.1"/>
    <property type="molecule type" value="Genomic_DNA"/>
</dbReference>
<dbReference type="InterPro" id="IPR046887">
    <property type="entry name" value="RsmE_PUA-like"/>
</dbReference>
<evidence type="ECO:0000256" key="5">
    <source>
        <dbReference type="ARBA" id="ARBA00022490"/>
    </source>
</evidence>
<evidence type="ECO:0000259" key="13">
    <source>
        <dbReference type="Pfam" id="PF04452"/>
    </source>
</evidence>
<name>A0A2R3QCK5_9BURK</name>
<dbReference type="GO" id="GO:0070475">
    <property type="term" value="P:rRNA base methylation"/>
    <property type="evidence" value="ECO:0007669"/>
    <property type="project" value="TreeGrafter"/>
</dbReference>
<evidence type="ECO:0000259" key="14">
    <source>
        <dbReference type="Pfam" id="PF20260"/>
    </source>
</evidence>
<proteinExistence type="inferred from homology"/>
<accession>A0A2R3QCK5</accession>
<keyword evidence="16" id="KW-1185">Reference proteome</keyword>
<dbReference type="PANTHER" id="PTHR30027:SF3">
    <property type="entry name" value="16S RRNA (URACIL(1498)-N(3))-METHYLTRANSFERASE"/>
    <property type="match status" value="1"/>
</dbReference>
<evidence type="ECO:0000256" key="8">
    <source>
        <dbReference type="ARBA" id="ARBA00022679"/>
    </source>
</evidence>
<dbReference type="GO" id="GO:0070042">
    <property type="term" value="F:rRNA (uridine-N3-)-methyltransferase activity"/>
    <property type="evidence" value="ECO:0007669"/>
    <property type="project" value="TreeGrafter"/>
</dbReference>
<dbReference type="Pfam" id="PF04452">
    <property type="entry name" value="Methyltrans_RNA"/>
    <property type="match status" value="1"/>
</dbReference>
<dbReference type="NCBIfam" id="TIGR00046">
    <property type="entry name" value="RsmE family RNA methyltransferase"/>
    <property type="match status" value="1"/>
</dbReference>
<keyword evidence="6 12" id="KW-0698">rRNA processing</keyword>